<dbReference type="PANTHER" id="PTHR47470">
    <property type="entry name" value="CHOLESTEROL OXIDASE"/>
    <property type="match status" value="1"/>
</dbReference>
<dbReference type="SUPFAM" id="SSF51905">
    <property type="entry name" value="FAD/NAD(P)-binding domain"/>
    <property type="match status" value="1"/>
</dbReference>
<dbReference type="PANTHER" id="PTHR47470:SF1">
    <property type="entry name" value="FAD-DEPENDENT OXIDOREDUCTASE 2 FAD BINDING DOMAIN-CONTAINING PROTEIN"/>
    <property type="match status" value="1"/>
</dbReference>
<name>A0AAD6W0T5_9ROSI</name>
<keyword evidence="4" id="KW-0560">Oxidoreductase</keyword>
<dbReference type="GO" id="GO:0016491">
    <property type="term" value="F:oxidoreductase activity"/>
    <property type="evidence" value="ECO:0007669"/>
    <property type="project" value="UniProtKB-KW"/>
</dbReference>
<comment type="caution">
    <text evidence="5">The sequence shown here is derived from an EMBL/GenBank/DDBJ whole genome shotgun (WGS) entry which is preliminary data.</text>
</comment>
<organism evidence="5 6">
    <name type="scientific">Populus alba x Populus x berolinensis</name>
    <dbReference type="NCBI Taxonomy" id="444605"/>
    <lineage>
        <taxon>Eukaryota</taxon>
        <taxon>Viridiplantae</taxon>
        <taxon>Streptophyta</taxon>
        <taxon>Embryophyta</taxon>
        <taxon>Tracheophyta</taxon>
        <taxon>Spermatophyta</taxon>
        <taxon>Magnoliopsida</taxon>
        <taxon>eudicotyledons</taxon>
        <taxon>Gunneridae</taxon>
        <taxon>Pentapetalae</taxon>
        <taxon>rosids</taxon>
        <taxon>fabids</taxon>
        <taxon>Malpighiales</taxon>
        <taxon>Salicaceae</taxon>
        <taxon>Saliceae</taxon>
        <taxon>Populus</taxon>
    </lineage>
</organism>
<evidence type="ECO:0000256" key="3">
    <source>
        <dbReference type="ARBA" id="ARBA00022827"/>
    </source>
</evidence>
<evidence type="ECO:0000313" key="6">
    <source>
        <dbReference type="Proteomes" id="UP001164929"/>
    </source>
</evidence>
<protein>
    <submittedName>
        <fullName evidence="5">Uncharacterized protein</fullName>
    </submittedName>
</protein>
<dbReference type="Pfam" id="PF13450">
    <property type="entry name" value="NAD_binding_8"/>
    <property type="match status" value="1"/>
</dbReference>
<dbReference type="InterPro" id="IPR036188">
    <property type="entry name" value="FAD/NAD-bd_sf"/>
</dbReference>
<keyword evidence="6" id="KW-1185">Reference proteome</keyword>
<evidence type="ECO:0000256" key="1">
    <source>
        <dbReference type="ARBA" id="ARBA00001974"/>
    </source>
</evidence>
<dbReference type="Gene3D" id="3.50.50.60">
    <property type="entry name" value="FAD/NAD(P)-binding domain"/>
    <property type="match status" value="1"/>
</dbReference>
<dbReference type="Proteomes" id="UP001164929">
    <property type="component" value="Chromosome 6"/>
</dbReference>
<dbReference type="InterPro" id="IPR052542">
    <property type="entry name" value="Cholesterol_Oxidase"/>
</dbReference>
<proteinExistence type="predicted"/>
<keyword evidence="2" id="KW-0285">Flavoprotein</keyword>
<dbReference type="AlphaFoldDB" id="A0AAD6W0T5"/>
<sequence>MEKQAEIELRPEDRGDDYDAIVVGSGYGGSVAAYRMSTARIRVCLLEKGRRWKAGDFPTDSWKIMSAVRYENQNLGLRFGPEDALFQNDSLAAVACGLGGGSLVNAGVMLPTPIRARRNLKWPKEWERDWDICESSAASMLRIQSSSVKFPIAKVMGEIAEGEFEANIESSVKVCVKFDVEEPPSNPPTLEDTTLCNYQSNLNKFINLSHNSTISFHG</sequence>
<evidence type="ECO:0000313" key="5">
    <source>
        <dbReference type="EMBL" id="KAJ6994429.1"/>
    </source>
</evidence>
<reference evidence="5" key="1">
    <citation type="journal article" date="2023" name="Mol. Ecol. Resour.">
        <title>Chromosome-level genome assembly of a triploid poplar Populus alba 'Berolinensis'.</title>
        <authorList>
            <person name="Chen S."/>
            <person name="Yu Y."/>
            <person name="Wang X."/>
            <person name="Wang S."/>
            <person name="Zhang T."/>
            <person name="Zhou Y."/>
            <person name="He R."/>
            <person name="Meng N."/>
            <person name="Wang Y."/>
            <person name="Liu W."/>
            <person name="Liu Z."/>
            <person name="Liu J."/>
            <person name="Guo Q."/>
            <person name="Huang H."/>
            <person name="Sederoff R.R."/>
            <person name="Wang G."/>
            <person name="Qu G."/>
            <person name="Chen S."/>
        </authorList>
    </citation>
    <scope>NUCLEOTIDE SEQUENCE</scope>
    <source>
        <strain evidence="5">SC-2020</strain>
    </source>
</reference>
<comment type="cofactor">
    <cofactor evidence="1">
        <name>FAD</name>
        <dbReference type="ChEBI" id="CHEBI:57692"/>
    </cofactor>
</comment>
<evidence type="ECO:0000256" key="2">
    <source>
        <dbReference type="ARBA" id="ARBA00022630"/>
    </source>
</evidence>
<gene>
    <name evidence="5" type="ORF">NC653_017300</name>
</gene>
<evidence type="ECO:0000256" key="4">
    <source>
        <dbReference type="ARBA" id="ARBA00023002"/>
    </source>
</evidence>
<dbReference type="EMBL" id="JAQIZT010000006">
    <property type="protein sequence ID" value="KAJ6994429.1"/>
    <property type="molecule type" value="Genomic_DNA"/>
</dbReference>
<accession>A0AAD6W0T5</accession>
<keyword evidence="3" id="KW-0274">FAD</keyword>